<dbReference type="Proteomes" id="UP000007753">
    <property type="component" value="Chromosome 1"/>
</dbReference>
<dbReference type="GO" id="GO:0022857">
    <property type="term" value="F:transmembrane transporter activity"/>
    <property type="evidence" value="ECO:0007669"/>
    <property type="project" value="InterPro"/>
</dbReference>
<dbReference type="EMBL" id="AP010803">
    <property type="protein sequence ID" value="BAI96234.1"/>
    <property type="molecule type" value="Genomic_DNA"/>
</dbReference>
<feature type="transmembrane region" description="Helical" evidence="4">
    <location>
        <begin position="231"/>
        <end position="250"/>
    </location>
</feature>
<evidence type="ECO:0000256" key="3">
    <source>
        <dbReference type="ARBA" id="ARBA00023136"/>
    </source>
</evidence>
<dbReference type="InterPro" id="IPR011701">
    <property type="entry name" value="MFS"/>
</dbReference>
<dbReference type="AlphaFoldDB" id="D4Z0V2"/>
<dbReference type="InterPro" id="IPR050327">
    <property type="entry name" value="Proton-linked_MCT"/>
</dbReference>
<dbReference type="eggNOG" id="COG2814">
    <property type="taxonomic scope" value="Bacteria"/>
</dbReference>
<dbReference type="PROSITE" id="PS50850">
    <property type="entry name" value="MFS"/>
    <property type="match status" value="1"/>
</dbReference>
<feature type="transmembrane region" description="Helical" evidence="4">
    <location>
        <begin position="153"/>
        <end position="177"/>
    </location>
</feature>
<keyword evidence="3 4" id="KW-0472">Membrane</keyword>
<feature type="transmembrane region" description="Helical" evidence="4">
    <location>
        <begin position="21"/>
        <end position="43"/>
    </location>
</feature>
<dbReference type="PANTHER" id="PTHR11360:SF290">
    <property type="entry name" value="MONOCARBOXYLATE MFS PERMEASE"/>
    <property type="match status" value="1"/>
</dbReference>
<proteinExistence type="predicted"/>
<feature type="transmembrane region" description="Helical" evidence="4">
    <location>
        <begin position="354"/>
        <end position="373"/>
    </location>
</feature>
<feature type="transmembrane region" description="Helical" evidence="4">
    <location>
        <begin position="270"/>
        <end position="288"/>
    </location>
</feature>
<evidence type="ECO:0000313" key="6">
    <source>
        <dbReference type="EMBL" id="BAI96234.1"/>
    </source>
</evidence>
<name>D4Z0V2_SPHIU</name>
<evidence type="ECO:0000259" key="5">
    <source>
        <dbReference type="PROSITE" id="PS50850"/>
    </source>
</evidence>
<dbReference type="STRING" id="452662.SJA_C1-14000"/>
<dbReference type="Gene3D" id="1.20.1250.20">
    <property type="entry name" value="MFS general substrate transporter like domains"/>
    <property type="match status" value="2"/>
</dbReference>
<evidence type="ECO:0000256" key="4">
    <source>
        <dbReference type="SAM" id="Phobius"/>
    </source>
</evidence>
<organism evidence="6 7">
    <name type="scientific">Sphingobium indicum (strain DSM 16413 / CCM 7287 / MTCC 6362 / UT26 / NBRC 101211 / UT26S)</name>
    <name type="common">Sphingobium japonicum</name>
    <dbReference type="NCBI Taxonomy" id="452662"/>
    <lineage>
        <taxon>Bacteria</taxon>
        <taxon>Pseudomonadati</taxon>
        <taxon>Pseudomonadota</taxon>
        <taxon>Alphaproteobacteria</taxon>
        <taxon>Sphingomonadales</taxon>
        <taxon>Sphingomonadaceae</taxon>
        <taxon>Sphingobium</taxon>
    </lineage>
</organism>
<accession>D4Z0V2</accession>
<evidence type="ECO:0000313" key="7">
    <source>
        <dbReference type="Proteomes" id="UP000007753"/>
    </source>
</evidence>
<feature type="transmembrane region" description="Helical" evidence="4">
    <location>
        <begin position="93"/>
        <end position="111"/>
    </location>
</feature>
<feature type="transmembrane region" description="Helical" evidence="4">
    <location>
        <begin position="295"/>
        <end position="315"/>
    </location>
</feature>
<dbReference type="PANTHER" id="PTHR11360">
    <property type="entry name" value="MONOCARBOXYLATE TRANSPORTER"/>
    <property type="match status" value="1"/>
</dbReference>
<sequence length="424" mass="44626">MTVPVGRQSLDDALPPQTTRGALAPALATSFALIPSSVAILFYTQGFFIGPMTAAFGWSRSAFMWPVTMAMIGLAILYPVAGYLGDRFGVRRVLVPLIILFGLGTMGLSLIGDNFVLYSAATILVGMAGVVQSPLLYSKVIAARAPLQSRGTLIAIGASGVSIGNALLPPIVVWLIAEFGWRGGRIGLGGMVLICALPVALFFMNESRTVIQAKTIRNLNAPSSPIQRKPAVLLLAALFLSGVALNGYLANLVPILADRGVGADQAAKSLSMVALAGAVGRIASGWLLDRVQHPAIGILWFLFGCAGVSLSLFSPNIFLEIIASISLGLSLGAEVELAAYYVARYFDYRRFGRALGFLAASYSIGSAIGSQFFNLARDLFGNYHSATLLSAILVLVSAGLVAWLPPYPTRVGSEARGVGLDSER</sequence>
<evidence type="ECO:0000256" key="2">
    <source>
        <dbReference type="ARBA" id="ARBA00022989"/>
    </source>
</evidence>
<dbReference type="KEGG" id="sjp:SJA_C1-14000"/>
<dbReference type="HOGENOM" id="CLU_001265_59_9_5"/>
<feature type="transmembrane region" description="Helical" evidence="4">
    <location>
        <begin position="117"/>
        <end position="141"/>
    </location>
</feature>
<dbReference type="InterPro" id="IPR020846">
    <property type="entry name" value="MFS_dom"/>
</dbReference>
<feature type="transmembrane region" description="Helical" evidence="4">
    <location>
        <begin position="385"/>
        <end position="404"/>
    </location>
</feature>
<keyword evidence="1 4" id="KW-0812">Transmembrane</keyword>
<feature type="domain" description="Major facilitator superfamily (MFS) profile" evidence="5">
    <location>
        <begin position="23"/>
        <end position="409"/>
    </location>
</feature>
<dbReference type="SUPFAM" id="SSF103473">
    <property type="entry name" value="MFS general substrate transporter"/>
    <property type="match status" value="1"/>
</dbReference>
<reference evidence="6 7" key="1">
    <citation type="journal article" date="2010" name="J. Bacteriol.">
        <title>Complete genome sequence of the representative gamma-hexachlorocyclohexane-degrading bacterium Sphingobium japonicum UT26.</title>
        <authorList>
            <person name="Nagata Y."/>
            <person name="Ohtsubo Y."/>
            <person name="Endo R."/>
            <person name="Ichikawa N."/>
            <person name="Ankai A."/>
            <person name="Oguchi A."/>
            <person name="Fukui S."/>
            <person name="Fujita N."/>
            <person name="Tsuda M."/>
        </authorList>
    </citation>
    <scope>NUCLEOTIDE SEQUENCE [LARGE SCALE GENOMIC DNA]</scope>
    <source>
        <strain evidence="7">DSM 16413 / CCM 7287 / MTCC 6362 / UT26 / NBRC 101211 / UT26S</strain>
    </source>
</reference>
<gene>
    <name evidence="6" type="ordered locus">SJA_C1-14000</name>
</gene>
<feature type="transmembrane region" description="Helical" evidence="4">
    <location>
        <begin position="321"/>
        <end position="342"/>
    </location>
</feature>
<protein>
    <submittedName>
        <fullName evidence="6">MFS transporter</fullName>
    </submittedName>
</protein>
<dbReference type="InterPro" id="IPR036259">
    <property type="entry name" value="MFS_trans_sf"/>
</dbReference>
<keyword evidence="7" id="KW-1185">Reference proteome</keyword>
<feature type="transmembrane region" description="Helical" evidence="4">
    <location>
        <begin position="183"/>
        <end position="204"/>
    </location>
</feature>
<dbReference type="Pfam" id="PF07690">
    <property type="entry name" value="MFS_1"/>
    <property type="match status" value="1"/>
</dbReference>
<evidence type="ECO:0000256" key="1">
    <source>
        <dbReference type="ARBA" id="ARBA00022692"/>
    </source>
</evidence>
<keyword evidence="2 4" id="KW-1133">Transmembrane helix</keyword>
<feature type="transmembrane region" description="Helical" evidence="4">
    <location>
        <begin position="63"/>
        <end position="81"/>
    </location>
</feature>